<keyword evidence="6" id="KW-0699">rRNA-binding</keyword>
<dbReference type="GO" id="GO:0070180">
    <property type="term" value="F:large ribosomal subunit rRNA binding"/>
    <property type="evidence" value="ECO:0007669"/>
    <property type="project" value="UniProtKB-UniRule"/>
</dbReference>
<dbReference type="PATRIC" id="fig|1279009.4.peg.813"/>
<dbReference type="InterPro" id="IPR022973">
    <property type="entry name" value="Ribosomal_uL10_bac"/>
</dbReference>
<evidence type="ECO:0000256" key="6">
    <source>
        <dbReference type="HAMAP-Rule" id="MF_00362"/>
    </source>
</evidence>
<evidence type="ECO:0000313" key="7">
    <source>
        <dbReference type="EMBL" id="EMR04062.1"/>
    </source>
</evidence>
<evidence type="ECO:0000256" key="4">
    <source>
        <dbReference type="ARBA" id="ARBA00023274"/>
    </source>
</evidence>
<dbReference type="OrthoDB" id="1523686at2"/>
<proteinExistence type="inferred from homology"/>
<dbReference type="SUPFAM" id="SSF160369">
    <property type="entry name" value="Ribosomal protein L10-like"/>
    <property type="match status" value="1"/>
</dbReference>
<dbReference type="GO" id="GO:0015934">
    <property type="term" value="C:large ribosomal subunit"/>
    <property type="evidence" value="ECO:0007669"/>
    <property type="project" value="InterPro"/>
</dbReference>
<keyword evidence="8" id="KW-1185">Reference proteome</keyword>
<accession>M7N9W8</accession>
<dbReference type="InterPro" id="IPR001790">
    <property type="entry name" value="Ribosomal_uL10"/>
</dbReference>
<evidence type="ECO:0000313" key="8">
    <source>
        <dbReference type="Proteomes" id="UP000011910"/>
    </source>
</evidence>
<dbReference type="GO" id="GO:0006412">
    <property type="term" value="P:translation"/>
    <property type="evidence" value="ECO:0007669"/>
    <property type="project" value="UniProtKB-UniRule"/>
</dbReference>
<dbReference type="Pfam" id="PF00466">
    <property type="entry name" value="Ribosomal_L10"/>
    <property type="match status" value="1"/>
</dbReference>
<organism evidence="7 8">
    <name type="scientific">Cesiribacter andamanensis AMV16</name>
    <dbReference type="NCBI Taxonomy" id="1279009"/>
    <lineage>
        <taxon>Bacteria</taxon>
        <taxon>Pseudomonadati</taxon>
        <taxon>Bacteroidota</taxon>
        <taxon>Cytophagia</taxon>
        <taxon>Cytophagales</taxon>
        <taxon>Cesiribacteraceae</taxon>
        <taxon>Cesiribacter</taxon>
    </lineage>
</organism>
<keyword evidence="4 6" id="KW-0687">Ribonucleoprotein</keyword>
<reference evidence="7 8" key="1">
    <citation type="journal article" date="2013" name="Genome Announc.">
        <title>Draft Genome Sequence of Cesiribacter andamanensis Strain AMV16T, Isolated from a Soil Sample from a Mud Volcano in the Andaman Islands, India.</title>
        <authorList>
            <person name="Shivaji S."/>
            <person name="Ara S."/>
            <person name="Begum Z."/>
            <person name="Srinivas T.N."/>
            <person name="Singh A."/>
            <person name="Kumar Pinnaka A."/>
        </authorList>
    </citation>
    <scope>NUCLEOTIDE SEQUENCE [LARGE SCALE GENOMIC DNA]</scope>
    <source>
        <strain evidence="7 8">AMV16</strain>
    </source>
</reference>
<protein>
    <recommendedName>
        <fullName evidence="5 6">Large ribosomal subunit protein uL10</fullName>
    </recommendedName>
</protein>
<sequence>MTREEKAVILEDLKDKFRSNTHFYITDATGMTVAEVNALRRICFQSGLEYRVIKNTFIAKALEDLDADFSGLNEKVLKGFSGVLFSKENANAPAKLIQDFQKKHSKKLTFKGASIDSDLFIGADQLDTLSKLKSKQELIGEIIGLLNSPVQNVLGALNSGKHIIAGVVKTLSEKE</sequence>
<dbReference type="CDD" id="cd05797">
    <property type="entry name" value="Ribosomal_L10"/>
    <property type="match status" value="1"/>
</dbReference>
<keyword evidence="3 6" id="KW-0689">Ribosomal protein</keyword>
<dbReference type="PANTHER" id="PTHR11560">
    <property type="entry name" value="39S RIBOSOMAL PROTEIN L10, MITOCHONDRIAL"/>
    <property type="match status" value="1"/>
</dbReference>
<dbReference type="InterPro" id="IPR002363">
    <property type="entry name" value="Ribosomal_uL10_CS_bac"/>
</dbReference>
<evidence type="ECO:0000256" key="3">
    <source>
        <dbReference type="ARBA" id="ARBA00022980"/>
    </source>
</evidence>
<dbReference type="GO" id="GO:0003735">
    <property type="term" value="F:structural constituent of ribosome"/>
    <property type="evidence" value="ECO:0007669"/>
    <property type="project" value="InterPro"/>
</dbReference>
<dbReference type="InterPro" id="IPR043141">
    <property type="entry name" value="Ribosomal_uL10-like_sf"/>
</dbReference>
<dbReference type="NCBIfam" id="NF000955">
    <property type="entry name" value="PRK00099.1-1"/>
    <property type="match status" value="1"/>
</dbReference>
<comment type="subunit">
    <text evidence="6">Part of the ribosomal stalk of the 50S ribosomal subunit. The N-terminus interacts with L11 and the large rRNA to form the base of the stalk. The C-terminus forms an elongated spine to which L12 dimers bind in a sequential fashion forming a multimeric L10(L12)X complex.</text>
</comment>
<dbReference type="RefSeq" id="WP_009194208.1">
    <property type="nucleotide sequence ID" value="NZ_AODQ01000012.1"/>
</dbReference>
<comment type="caution">
    <text evidence="7">The sequence shown here is derived from an EMBL/GenBank/DDBJ whole genome shotgun (WGS) entry which is preliminary data.</text>
</comment>
<gene>
    <name evidence="6 7" type="primary">rplJ</name>
    <name evidence="7" type="ORF">ADICEAN_00802</name>
</gene>
<dbReference type="eggNOG" id="COG0244">
    <property type="taxonomic scope" value="Bacteria"/>
</dbReference>
<keyword evidence="6" id="KW-0694">RNA-binding</keyword>
<dbReference type="PROSITE" id="PS01109">
    <property type="entry name" value="RIBOSOMAL_L10"/>
    <property type="match status" value="1"/>
</dbReference>
<evidence type="ECO:0000256" key="2">
    <source>
        <dbReference type="ARBA" id="ARBA00008889"/>
    </source>
</evidence>
<dbReference type="Gene3D" id="3.30.70.1730">
    <property type="match status" value="1"/>
</dbReference>
<dbReference type="EMBL" id="AODQ01000012">
    <property type="protein sequence ID" value="EMR04062.1"/>
    <property type="molecule type" value="Genomic_DNA"/>
</dbReference>
<name>M7N9W8_9BACT</name>
<comment type="function">
    <text evidence="1 6">Forms part of the ribosomal stalk, playing a central role in the interaction of the ribosome with GTP-bound translation factors.</text>
</comment>
<evidence type="ECO:0000256" key="5">
    <source>
        <dbReference type="ARBA" id="ARBA00035202"/>
    </source>
</evidence>
<evidence type="ECO:0000256" key="1">
    <source>
        <dbReference type="ARBA" id="ARBA00002633"/>
    </source>
</evidence>
<dbReference type="Gene3D" id="6.10.250.290">
    <property type="match status" value="1"/>
</dbReference>
<dbReference type="Proteomes" id="UP000011910">
    <property type="component" value="Unassembled WGS sequence"/>
</dbReference>
<comment type="similarity">
    <text evidence="2 6">Belongs to the universal ribosomal protein uL10 family.</text>
</comment>
<dbReference type="STRING" id="1279009.ADICEAN_00802"/>
<dbReference type="HAMAP" id="MF_00362">
    <property type="entry name" value="Ribosomal_uL10"/>
    <property type="match status" value="1"/>
</dbReference>
<dbReference type="InterPro" id="IPR047865">
    <property type="entry name" value="Ribosomal_uL10_bac_type"/>
</dbReference>
<dbReference type="AlphaFoldDB" id="M7N9W8"/>